<accession>A0A4Q7S877</accession>
<keyword evidence="2" id="KW-1185">Reference proteome</keyword>
<dbReference type="EMBL" id="SGXM01000001">
    <property type="protein sequence ID" value="RZT42107.1"/>
    <property type="molecule type" value="Genomic_DNA"/>
</dbReference>
<dbReference type="RefSeq" id="WP_130390099.1">
    <property type="nucleotide sequence ID" value="NZ_SGXM01000001.1"/>
</dbReference>
<reference evidence="1 2" key="1">
    <citation type="journal article" date="2015" name="Stand. Genomic Sci.">
        <title>Genomic Encyclopedia of Bacterial and Archaeal Type Strains, Phase III: the genomes of soil and plant-associated and newly described type strains.</title>
        <authorList>
            <person name="Whitman W.B."/>
            <person name="Woyke T."/>
            <person name="Klenk H.P."/>
            <person name="Zhou Y."/>
            <person name="Lilburn T.G."/>
            <person name="Beck B.J."/>
            <person name="De Vos P."/>
            <person name="Vandamme P."/>
            <person name="Eisen J.A."/>
            <person name="Garrity G."/>
            <person name="Hugenholtz P."/>
            <person name="Kyrpides N.C."/>
        </authorList>
    </citation>
    <scope>NUCLEOTIDE SEQUENCE [LARGE SCALE GENOMIC DNA]</scope>
    <source>
        <strain evidence="1 2">ASC-9842</strain>
    </source>
</reference>
<evidence type="ECO:0000313" key="2">
    <source>
        <dbReference type="Proteomes" id="UP000291078"/>
    </source>
</evidence>
<comment type="caution">
    <text evidence="1">The sequence shown here is derived from an EMBL/GenBank/DDBJ whole genome shotgun (WGS) entry which is preliminary data.</text>
</comment>
<proteinExistence type="predicted"/>
<evidence type="ECO:0000313" key="1">
    <source>
        <dbReference type="EMBL" id="RZT42107.1"/>
    </source>
</evidence>
<sequence>MLTEAQFDQRVRQLLTDTVPAATRRGWSEAELNTWWNSVATADGQLMAYRPSGDAPPLDAAIRACRGLIGEGAA</sequence>
<organism evidence="1 2">
    <name type="scientific">Cupriavidus agavae</name>
    <dbReference type="NCBI Taxonomy" id="1001822"/>
    <lineage>
        <taxon>Bacteria</taxon>
        <taxon>Pseudomonadati</taxon>
        <taxon>Pseudomonadota</taxon>
        <taxon>Betaproteobacteria</taxon>
        <taxon>Burkholderiales</taxon>
        <taxon>Burkholderiaceae</taxon>
        <taxon>Cupriavidus</taxon>
    </lineage>
</organism>
<name>A0A4Q7S877_9BURK</name>
<dbReference type="Proteomes" id="UP000291078">
    <property type="component" value="Unassembled WGS sequence"/>
</dbReference>
<gene>
    <name evidence="1" type="ORF">EV147_1125</name>
</gene>
<dbReference type="AlphaFoldDB" id="A0A4Q7S877"/>
<dbReference type="OrthoDB" id="8970514at2"/>
<protein>
    <submittedName>
        <fullName evidence="1">Uncharacterized protein</fullName>
    </submittedName>
</protein>